<gene>
    <name evidence="2" type="ORF">PHISCL_03975</name>
</gene>
<evidence type="ECO:0000313" key="3">
    <source>
        <dbReference type="Proteomes" id="UP000266188"/>
    </source>
</evidence>
<proteinExistence type="predicted"/>
<name>A0A3A2ZM70_9EURO</name>
<comment type="caution">
    <text evidence="2">The sequence shown here is derived from an EMBL/GenBank/DDBJ whole genome shotgun (WGS) entry which is preliminary data.</text>
</comment>
<organism evidence="2 3">
    <name type="scientific">Aspergillus sclerotialis</name>
    <dbReference type="NCBI Taxonomy" id="2070753"/>
    <lineage>
        <taxon>Eukaryota</taxon>
        <taxon>Fungi</taxon>
        <taxon>Dikarya</taxon>
        <taxon>Ascomycota</taxon>
        <taxon>Pezizomycotina</taxon>
        <taxon>Eurotiomycetes</taxon>
        <taxon>Eurotiomycetidae</taxon>
        <taxon>Eurotiales</taxon>
        <taxon>Aspergillaceae</taxon>
        <taxon>Aspergillus</taxon>
        <taxon>Aspergillus subgen. Polypaecilum</taxon>
    </lineage>
</organism>
<accession>A0A3A2ZM70</accession>
<evidence type="ECO:0000256" key="1">
    <source>
        <dbReference type="SAM" id="MobiDB-lite"/>
    </source>
</evidence>
<feature type="region of interest" description="Disordered" evidence="1">
    <location>
        <begin position="1"/>
        <end position="23"/>
    </location>
</feature>
<dbReference type="EMBL" id="MVGC01000109">
    <property type="protein sequence ID" value="RJE23680.1"/>
    <property type="molecule type" value="Genomic_DNA"/>
</dbReference>
<dbReference type="OrthoDB" id="4301157at2759"/>
<keyword evidence="3" id="KW-1185">Reference proteome</keyword>
<evidence type="ECO:0000313" key="2">
    <source>
        <dbReference type="EMBL" id="RJE23680.1"/>
    </source>
</evidence>
<reference evidence="3" key="1">
    <citation type="submission" date="2017-02" db="EMBL/GenBank/DDBJ databases">
        <authorList>
            <person name="Tafer H."/>
            <person name="Lopandic K."/>
        </authorList>
    </citation>
    <scope>NUCLEOTIDE SEQUENCE [LARGE SCALE GENOMIC DNA]</scope>
    <source>
        <strain evidence="3">CBS 366.77</strain>
    </source>
</reference>
<dbReference type="Proteomes" id="UP000266188">
    <property type="component" value="Unassembled WGS sequence"/>
</dbReference>
<sequence>MGDCPDPQIPCHHDDTTAESGEQLSIPESLFPRPDSPSAASRFTHVPRPLHTDMLIVSSPCPDYIQVVNELNQISLDGENFMLRCSIHRLLALHAASDNCFVVNAHLERLCPQRLIQKMVALEELFTHCALTQQLDDNIRDLLDMCNFLYYAPLIKRDIEQLLDGPQKDFLKRLYHSTCPGGHTKE</sequence>
<dbReference type="AlphaFoldDB" id="A0A3A2ZM70"/>
<protein>
    <submittedName>
        <fullName evidence="2">Uncharacterized protein</fullName>
    </submittedName>
</protein>